<keyword evidence="5" id="KW-0611">Plant defense</keyword>
<keyword evidence="2" id="KW-0433">Leucine-rich repeat</keyword>
<dbReference type="EMBL" id="JARPOI010000004">
    <property type="protein sequence ID" value="KAJ9182741.1"/>
    <property type="molecule type" value="Genomic_DNA"/>
</dbReference>
<dbReference type="PRINTS" id="PR00364">
    <property type="entry name" value="DISEASERSIST"/>
</dbReference>
<dbReference type="InterPro" id="IPR050905">
    <property type="entry name" value="Plant_NBS-LRR"/>
</dbReference>
<sequence length="914" mass="103769">MQNLISLRDDLNQELETAFKDGKLPTSQVKEWLQQVEEVMLQMNLIHEGMIANNNSKRKFCGWFLNYRQRCRLGKKMVRALNDIERLNKATNFPRGMVAKNHPAPTVEHIPGPLIEDQTTATKTLAQLMELLNDDEVRRIGVWGMGGVGKTTLVKSLNNKLRAASMQPFSVVIWATVSRNFNLRRVQTQIAERLNMVVKSDESVEGLAIRLHQRLEKEKNFLVILDDVWEEIDLDHLGIPQLEVHTGSKIILTSRLLDVLRGMKTDRAIKVDKLNDEEAWELFSRNAGEVVCLEHIRPLAESIAKECSGLPLAIITMGKAMRGKKMVKLWKHALSKLQKSVPFVSGIEEKVYNILKWSYDTLEGSNIKSCFLYCSLFPEDFSIEASELVQCWLAEGLIDEQQSYEDLVISGISLLENLKDSCLLEDGARKGTVKMHDVVRDVAKWIAWSLEDGCKSLVQSGKELSEISEAEFLNSLKRVSFMNNKIRTLPNCATQCSEASTLLLQGNPLEAVPERFLQGFQALRVLNLSGTRLLSLPLSLLQLNDLRVLLLKECYYLEELPSLDRLSKLQVLDLCATRIRELPRGIEQLSQLRQVNLSRTHCLKNIPAGTISRLSALEVLDMTLSDYHWDVREQLKEGEATFEELMNLQKLVVLSVRLKCIPSLGIEVPWIDRLRRFQFFIGEQANSLPTRHAKRRVTISGLNLSEEWIGGLLSNVKSLVLNHCWGLNQMLETLTIDSTSSFIGLKSLTISNSNSSLRPAGGCAAHYDMLPNLEELYLDRLTYLESISELVGHLGLRFSRLKIVEVARCPRLTDLLPYGSFILALPSLEEIKVSFCDKLEELFRYCSGHNSTPEPVVPSLRIMELKNLPKLRTLCREWESWPRLEHVDVVKCNLLRKPPLTIQNVNAVTLHLGE</sequence>
<dbReference type="InterPro" id="IPR057135">
    <property type="entry name" value="At4g27190-like_LRR"/>
</dbReference>
<feature type="domain" description="AAA+ ATPase" evidence="7">
    <location>
        <begin position="136"/>
        <end position="275"/>
    </location>
</feature>
<dbReference type="SMART" id="SM00382">
    <property type="entry name" value="AAA"/>
    <property type="match status" value="1"/>
</dbReference>
<comment type="caution">
    <text evidence="8">The sequence shown here is derived from an EMBL/GenBank/DDBJ whole genome shotgun (WGS) entry which is preliminary data.</text>
</comment>
<evidence type="ECO:0000313" key="9">
    <source>
        <dbReference type="Proteomes" id="UP001174677"/>
    </source>
</evidence>
<keyword evidence="6" id="KW-0067">ATP-binding</keyword>
<dbReference type="Proteomes" id="UP001174677">
    <property type="component" value="Chromosome 4"/>
</dbReference>
<evidence type="ECO:0000313" key="8">
    <source>
        <dbReference type="EMBL" id="KAJ9182741.1"/>
    </source>
</evidence>
<name>A0ABQ9MRI3_HEVBR</name>
<evidence type="ECO:0000256" key="5">
    <source>
        <dbReference type="ARBA" id="ARBA00022821"/>
    </source>
</evidence>
<evidence type="ECO:0000256" key="4">
    <source>
        <dbReference type="ARBA" id="ARBA00022741"/>
    </source>
</evidence>
<dbReference type="SUPFAM" id="SSF52058">
    <property type="entry name" value="L domain-like"/>
    <property type="match status" value="1"/>
</dbReference>
<dbReference type="Gene3D" id="1.10.8.430">
    <property type="entry name" value="Helical domain of apoptotic protease-activating factors"/>
    <property type="match status" value="1"/>
</dbReference>
<dbReference type="InterPro" id="IPR027417">
    <property type="entry name" value="P-loop_NTPase"/>
</dbReference>
<dbReference type="InterPro" id="IPR042197">
    <property type="entry name" value="Apaf_helical"/>
</dbReference>
<evidence type="ECO:0000259" key="7">
    <source>
        <dbReference type="SMART" id="SM00382"/>
    </source>
</evidence>
<dbReference type="SMART" id="SM00369">
    <property type="entry name" value="LRR_TYP"/>
    <property type="match status" value="3"/>
</dbReference>
<gene>
    <name evidence="8" type="ORF">P3X46_006699</name>
</gene>
<evidence type="ECO:0000256" key="1">
    <source>
        <dbReference type="ARBA" id="ARBA00008894"/>
    </source>
</evidence>
<dbReference type="PANTHER" id="PTHR33463:SF202">
    <property type="entry name" value="NB-ARC DOMAIN-CONTAINING PROTEIN"/>
    <property type="match status" value="1"/>
</dbReference>
<keyword evidence="3" id="KW-0677">Repeat</keyword>
<dbReference type="Gene3D" id="3.40.50.300">
    <property type="entry name" value="P-loop containing nucleotide triphosphate hydrolases"/>
    <property type="match status" value="1"/>
</dbReference>
<dbReference type="InterPro" id="IPR002182">
    <property type="entry name" value="NB-ARC"/>
</dbReference>
<protein>
    <recommendedName>
        <fullName evidence="7">AAA+ ATPase domain-containing protein</fullName>
    </recommendedName>
</protein>
<proteinExistence type="inferred from homology"/>
<evidence type="ECO:0000256" key="2">
    <source>
        <dbReference type="ARBA" id="ARBA00022614"/>
    </source>
</evidence>
<dbReference type="InterPro" id="IPR058922">
    <property type="entry name" value="WHD_DRP"/>
</dbReference>
<dbReference type="Gene3D" id="3.80.10.10">
    <property type="entry name" value="Ribonuclease Inhibitor"/>
    <property type="match status" value="2"/>
</dbReference>
<comment type="similarity">
    <text evidence="1">Belongs to the disease resistance NB-LRR family.</text>
</comment>
<evidence type="ECO:0000256" key="6">
    <source>
        <dbReference type="ARBA" id="ARBA00022840"/>
    </source>
</evidence>
<dbReference type="InterPro" id="IPR003591">
    <property type="entry name" value="Leu-rich_rpt_typical-subtyp"/>
</dbReference>
<accession>A0ABQ9MRI3</accession>
<dbReference type="InterPro" id="IPR003593">
    <property type="entry name" value="AAA+_ATPase"/>
</dbReference>
<reference evidence="8" key="1">
    <citation type="journal article" date="2023" name="Plant Biotechnol. J.">
        <title>Chromosome-level wild Hevea brasiliensis genome provides new tools for genomic-assisted breeding and valuable loci to elevate rubber yield.</title>
        <authorList>
            <person name="Cheng H."/>
            <person name="Song X."/>
            <person name="Hu Y."/>
            <person name="Wu T."/>
            <person name="Yang Q."/>
            <person name="An Z."/>
            <person name="Feng S."/>
            <person name="Deng Z."/>
            <person name="Wu W."/>
            <person name="Zeng X."/>
            <person name="Tu M."/>
            <person name="Wang X."/>
            <person name="Huang H."/>
        </authorList>
    </citation>
    <scope>NUCLEOTIDE SEQUENCE</scope>
    <source>
        <strain evidence="8">MT/VB/25A 57/8</strain>
    </source>
</reference>
<dbReference type="Pfam" id="PF00931">
    <property type="entry name" value="NB-ARC"/>
    <property type="match status" value="1"/>
</dbReference>
<dbReference type="Pfam" id="PF23247">
    <property type="entry name" value="LRR_RPS2"/>
    <property type="match status" value="1"/>
</dbReference>
<evidence type="ECO:0000256" key="3">
    <source>
        <dbReference type="ARBA" id="ARBA00022737"/>
    </source>
</evidence>
<dbReference type="SUPFAM" id="SSF52540">
    <property type="entry name" value="P-loop containing nucleoside triphosphate hydrolases"/>
    <property type="match status" value="1"/>
</dbReference>
<dbReference type="InterPro" id="IPR032675">
    <property type="entry name" value="LRR_dom_sf"/>
</dbReference>
<keyword evidence="9" id="KW-1185">Reference proteome</keyword>
<dbReference type="Pfam" id="PF23559">
    <property type="entry name" value="WHD_DRP"/>
    <property type="match status" value="1"/>
</dbReference>
<keyword evidence="4" id="KW-0547">Nucleotide-binding</keyword>
<organism evidence="8 9">
    <name type="scientific">Hevea brasiliensis</name>
    <name type="common">Para rubber tree</name>
    <name type="synonym">Siphonia brasiliensis</name>
    <dbReference type="NCBI Taxonomy" id="3981"/>
    <lineage>
        <taxon>Eukaryota</taxon>
        <taxon>Viridiplantae</taxon>
        <taxon>Streptophyta</taxon>
        <taxon>Embryophyta</taxon>
        <taxon>Tracheophyta</taxon>
        <taxon>Spermatophyta</taxon>
        <taxon>Magnoliopsida</taxon>
        <taxon>eudicotyledons</taxon>
        <taxon>Gunneridae</taxon>
        <taxon>Pentapetalae</taxon>
        <taxon>rosids</taxon>
        <taxon>fabids</taxon>
        <taxon>Malpighiales</taxon>
        <taxon>Euphorbiaceae</taxon>
        <taxon>Crotonoideae</taxon>
        <taxon>Micrandreae</taxon>
        <taxon>Hevea</taxon>
    </lineage>
</organism>
<dbReference type="PANTHER" id="PTHR33463">
    <property type="entry name" value="NB-ARC DOMAIN-CONTAINING PROTEIN-RELATED"/>
    <property type="match status" value="1"/>
</dbReference>